<keyword evidence="4" id="KW-1185">Reference proteome</keyword>
<keyword evidence="1" id="KW-0808">Transferase</keyword>
<evidence type="ECO:0000313" key="4">
    <source>
        <dbReference type="Proteomes" id="UP000623250"/>
    </source>
</evidence>
<dbReference type="PROSITE" id="PS00101">
    <property type="entry name" value="HEXAPEP_TRANSFERASES"/>
    <property type="match status" value="1"/>
</dbReference>
<dbReference type="PANTHER" id="PTHR13061:SF29">
    <property type="entry name" value="GAMMA CARBONIC ANHYDRASE-LIKE 1, MITOCHONDRIAL-RELATED"/>
    <property type="match status" value="1"/>
</dbReference>
<evidence type="ECO:0000256" key="1">
    <source>
        <dbReference type="ARBA" id="ARBA00022679"/>
    </source>
</evidence>
<dbReference type="InterPro" id="IPR047324">
    <property type="entry name" value="LbH_gamma_CA-like"/>
</dbReference>
<dbReference type="EMBL" id="JAEMUK010000043">
    <property type="protein sequence ID" value="MBJ7544123.1"/>
    <property type="molecule type" value="Genomic_DNA"/>
</dbReference>
<dbReference type="CDD" id="cd04645">
    <property type="entry name" value="LbH_gamma_CA_like"/>
    <property type="match status" value="1"/>
</dbReference>
<proteinExistence type="predicted"/>
<dbReference type="PANTHER" id="PTHR13061">
    <property type="entry name" value="DYNACTIN SUBUNIT P25"/>
    <property type="match status" value="1"/>
</dbReference>
<evidence type="ECO:0000313" key="3">
    <source>
        <dbReference type="EMBL" id="MBJ7544123.1"/>
    </source>
</evidence>
<reference evidence="3 4" key="1">
    <citation type="submission" date="2020-12" db="EMBL/GenBank/DDBJ databases">
        <title>Revised draft genomes of Rhodomicrobium vannielii ATCC 17100 and Rhodomicrobium udaipurense JA643.</title>
        <authorList>
            <person name="Conners E.M."/>
            <person name="Davenport E.J."/>
            <person name="Bose A."/>
        </authorList>
    </citation>
    <scope>NUCLEOTIDE SEQUENCE [LARGE SCALE GENOMIC DNA]</scope>
    <source>
        <strain evidence="3 4">JA643</strain>
    </source>
</reference>
<keyword evidence="2" id="KW-0677">Repeat</keyword>
<dbReference type="InterPro" id="IPR050484">
    <property type="entry name" value="Transf_Hexapept/Carb_Anhydrase"/>
</dbReference>
<dbReference type="Gene3D" id="2.160.10.10">
    <property type="entry name" value="Hexapeptide repeat proteins"/>
    <property type="match status" value="1"/>
</dbReference>
<dbReference type="InterPro" id="IPR011004">
    <property type="entry name" value="Trimer_LpxA-like_sf"/>
</dbReference>
<protein>
    <submittedName>
        <fullName evidence="3">Gamma carbonic anhydrase family protein</fullName>
    </submittedName>
</protein>
<organism evidence="3 4">
    <name type="scientific">Rhodomicrobium udaipurense</name>
    <dbReference type="NCBI Taxonomy" id="1202716"/>
    <lineage>
        <taxon>Bacteria</taxon>
        <taxon>Pseudomonadati</taxon>
        <taxon>Pseudomonadota</taxon>
        <taxon>Alphaproteobacteria</taxon>
        <taxon>Hyphomicrobiales</taxon>
        <taxon>Hyphomicrobiaceae</taxon>
        <taxon>Rhodomicrobium</taxon>
    </lineage>
</organism>
<dbReference type="GO" id="GO:0016740">
    <property type="term" value="F:transferase activity"/>
    <property type="evidence" value="ECO:0007669"/>
    <property type="project" value="UniProtKB-KW"/>
</dbReference>
<evidence type="ECO:0000256" key="2">
    <source>
        <dbReference type="ARBA" id="ARBA00022737"/>
    </source>
</evidence>
<sequence length="185" mass="19622">MVTKSIQPFSGPYLRPSAPLRAGLPAPQIHSDVFIADTAKILGDVHIAEGASVWQYAVIRGDANAIRIGRRTNIQDGAIIHCRAGHPVSIGDEVSIGHGTILHGCTIANHCLIGLGARLLDGVRLAEETLVGAAALVLPGVEYPANVLLIGAPARIARTLTEGERQEIRLNAERYVSLSRVYEAA</sequence>
<dbReference type="InterPro" id="IPR018357">
    <property type="entry name" value="Hexapep_transf_CS"/>
</dbReference>
<dbReference type="SUPFAM" id="SSF51161">
    <property type="entry name" value="Trimeric LpxA-like enzymes"/>
    <property type="match status" value="1"/>
</dbReference>
<dbReference type="Proteomes" id="UP000623250">
    <property type="component" value="Unassembled WGS sequence"/>
</dbReference>
<dbReference type="RefSeq" id="WP_081796887.1">
    <property type="nucleotide sequence ID" value="NZ_JAEMUK010000043.1"/>
</dbReference>
<comment type="caution">
    <text evidence="3">The sequence shown here is derived from an EMBL/GenBank/DDBJ whole genome shotgun (WGS) entry which is preliminary data.</text>
</comment>
<dbReference type="AlphaFoldDB" id="A0A8I1KLV2"/>
<name>A0A8I1KLV2_9HYPH</name>
<gene>
    <name evidence="3" type="ORF">JDN41_11235</name>
</gene>
<accession>A0A8I1KLV2</accession>